<accession>A0A917CF31</accession>
<reference evidence="2" key="1">
    <citation type="journal article" date="2014" name="Int. J. Syst. Evol. Microbiol.">
        <title>Complete genome sequence of Corynebacterium casei LMG S-19264T (=DSM 44701T), isolated from a smear-ripened cheese.</title>
        <authorList>
            <consortium name="US DOE Joint Genome Institute (JGI-PGF)"/>
            <person name="Walter F."/>
            <person name="Albersmeier A."/>
            <person name="Kalinowski J."/>
            <person name="Ruckert C."/>
        </authorList>
    </citation>
    <scope>NUCLEOTIDE SEQUENCE</scope>
    <source>
        <strain evidence="2">CGMCC 1.12181</strain>
    </source>
</reference>
<dbReference type="AlphaFoldDB" id="A0A917CF31"/>
<organism evidence="2 3">
    <name type="scientific">Marinicella pacifica</name>
    <dbReference type="NCBI Taxonomy" id="1171543"/>
    <lineage>
        <taxon>Bacteria</taxon>
        <taxon>Pseudomonadati</taxon>
        <taxon>Pseudomonadota</taxon>
        <taxon>Gammaproteobacteria</taxon>
        <taxon>Lysobacterales</taxon>
        <taxon>Marinicellaceae</taxon>
        <taxon>Marinicella</taxon>
    </lineage>
</organism>
<evidence type="ECO:0000313" key="3">
    <source>
        <dbReference type="Proteomes" id="UP000605253"/>
    </source>
</evidence>
<gene>
    <name evidence="2" type="ORF">GCM10011365_04290</name>
</gene>
<protein>
    <recommendedName>
        <fullName evidence="1">DUF6916 domain-containing protein</fullName>
    </recommendedName>
</protein>
<dbReference type="Proteomes" id="UP000605253">
    <property type="component" value="Unassembled WGS sequence"/>
</dbReference>
<evidence type="ECO:0000259" key="1">
    <source>
        <dbReference type="Pfam" id="PF21880"/>
    </source>
</evidence>
<dbReference type="EMBL" id="BMEO01000002">
    <property type="protein sequence ID" value="GGF86443.1"/>
    <property type="molecule type" value="Genomic_DNA"/>
</dbReference>
<dbReference type="Pfam" id="PF21880">
    <property type="entry name" value="DUF6916"/>
    <property type="match status" value="1"/>
</dbReference>
<evidence type="ECO:0000313" key="2">
    <source>
        <dbReference type="EMBL" id="GGF86443.1"/>
    </source>
</evidence>
<proteinExistence type="predicted"/>
<dbReference type="RefSeq" id="WP_188364035.1">
    <property type="nucleotide sequence ID" value="NZ_BAABJF010000032.1"/>
</dbReference>
<dbReference type="InterPro" id="IPR054209">
    <property type="entry name" value="DUF6916"/>
</dbReference>
<sequence length="97" mass="11091">MTLPNKKQFEQYSGDDFGITFVQDQPVSCRIEEVKAGLKPQNKSQNEQFSVVFSCDEKQVFEQGVYQVSHSKMGEFELFLVPVFGDDKGVHYEAVFT</sequence>
<reference evidence="2" key="2">
    <citation type="submission" date="2020-09" db="EMBL/GenBank/DDBJ databases">
        <authorList>
            <person name="Sun Q."/>
            <person name="Zhou Y."/>
        </authorList>
    </citation>
    <scope>NUCLEOTIDE SEQUENCE</scope>
    <source>
        <strain evidence="2">CGMCC 1.12181</strain>
    </source>
</reference>
<name>A0A917CF31_9GAMM</name>
<keyword evidence="3" id="KW-1185">Reference proteome</keyword>
<feature type="domain" description="DUF6916" evidence="1">
    <location>
        <begin position="6"/>
        <end position="96"/>
    </location>
</feature>
<comment type="caution">
    <text evidence="2">The sequence shown here is derived from an EMBL/GenBank/DDBJ whole genome shotgun (WGS) entry which is preliminary data.</text>
</comment>